<gene>
    <name evidence="1" type="ORF">EZ313_21410</name>
</gene>
<dbReference type="EMBL" id="SMLM01000004">
    <property type="protein sequence ID" value="TFY99134.1"/>
    <property type="molecule type" value="Genomic_DNA"/>
</dbReference>
<dbReference type="RefSeq" id="WP_135265359.1">
    <property type="nucleotide sequence ID" value="NZ_SMLM01000004.1"/>
</dbReference>
<comment type="caution">
    <text evidence="1">The sequence shown here is derived from an EMBL/GenBank/DDBJ whole genome shotgun (WGS) entry which is preliminary data.</text>
</comment>
<organism evidence="1 2">
    <name type="scientific">Ramlibacter henchirensis</name>
    <dbReference type="NCBI Taxonomy" id="204072"/>
    <lineage>
        <taxon>Bacteria</taxon>
        <taxon>Pseudomonadati</taxon>
        <taxon>Pseudomonadota</taxon>
        <taxon>Betaproteobacteria</taxon>
        <taxon>Burkholderiales</taxon>
        <taxon>Comamonadaceae</taxon>
        <taxon>Ramlibacter</taxon>
    </lineage>
</organism>
<accession>A0A4Z0BM07</accession>
<keyword evidence="2" id="KW-1185">Reference proteome</keyword>
<proteinExistence type="predicted"/>
<name>A0A4Z0BM07_9BURK</name>
<dbReference type="Proteomes" id="UP000298180">
    <property type="component" value="Unassembled WGS sequence"/>
</dbReference>
<reference evidence="1 2" key="1">
    <citation type="submission" date="2019-03" db="EMBL/GenBank/DDBJ databases">
        <title>Ramlibacter henchirensis DSM 14656, whole genome shotgun sequence.</title>
        <authorList>
            <person name="Zhang X."/>
            <person name="Feng G."/>
            <person name="Zhu H."/>
        </authorList>
    </citation>
    <scope>NUCLEOTIDE SEQUENCE [LARGE SCALE GENOMIC DNA]</scope>
    <source>
        <strain evidence="1 2">DSM 14656</strain>
    </source>
</reference>
<dbReference type="AlphaFoldDB" id="A0A4Z0BM07"/>
<dbReference type="OrthoDB" id="9789634at2"/>
<sequence>MQIRTRLQHTWATAVETVGTFLSQALKSSLGEADWLRFFALMGSVFAAKEDCPPVPNTPVHFRELTDEIQDIEARLNVRYALAMYQHAIQVVRKGKKSDHYHLLTLEPAKGMMTVRGFPRSQLVEASEEYLKAEAETAKTPGSEAVLVSVDAFTSLERAYPNYFLDTTVFLRELEQAVTSR</sequence>
<evidence type="ECO:0000313" key="1">
    <source>
        <dbReference type="EMBL" id="TFY99134.1"/>
    </source>
</evidence>
<evidence type="ECO:0000313" key="2">
    <source>
        <dbReference type="Proteomes" id="UP000298180"/>
    </source>
</evidence>
<protein>
    <submittedName>
        <fullName evidence="1">Uncharacterized protein</fullName>
    </submittedName>
</protein>